<comment type="caution">
    <text evidence="11">The sequence shown here is derived from an EMBL/GenBank/DDBJ whole genome shotgun (WGS) entry which is preliminary data.</text>
</comment>
<dbReference type="PANTHER" id="PTHR43772:SF2">
    <property type="entry name" value="PUTATIVE (AFU_ORTHOLOGUE AFUA_2G04480)-RELATED"/>
    <property type="match status" value="1"/>
</dbReference>
<accession>A0A9D1EMI1</accession>
<comment type="similarity">
    <text evidence="1 8">Belongs to the glycosyl hydrolase 43 family.</text>
</comment>
<reference evidence="11" key="1">
    <citation type="submission" date="2020-10" db="EMBL/GenBank/DDBJ databases">
        <authorList>
            <person name="Gilroy R."/>
        </authorList>
    </citation>
    <scope>NUCLEOTIDE SEQUENCE</scope>
    <source>
        <strain evidence="11">CHK157-1446</strain>
    </source>
</reference>
<dbReference type="Gene3D" id="2.60.120.260">
    <property type="entry name" value="Galactose-binding domain-like"/>
    <property type="match status" value="1"/>
</dbReference>
<evidence type="ECO:0000256" key="9">
    <source>
        <dbReference type="SAM" id="SignalP"/>
    </source>
</evidence>
<sequence length="528" mass="57593">MKKRIVTMIACAATLFSSLSGCGATKTDFTIAKDLIPSTDLGYTVGDTLTETNKPIGDHNPIASNVFFADPTAVEYEGRLYVYGTCDQQEYDAKGGFGANSYGSINTLAVYSTADMVNWTYHGTIPVTEIATWAGCSWAPSIVKKEGAFGKTEFYLYFANSAVNIGVLKSDSPLGPWEDPIGGPLIDNSMSQLSDDPVFWCFDPGVVVDENGVGWIAFGGGDPHSDDPDENAMDTGNCRIAKLGDDMISIDGEVTEIHAPYHFEANELNYINGTWVLTYCSNYSQRLIWPSDSELPAPSGGSMCYMTSTDPLDSDSWVYKGEYLTNPNTQGYPFSNNHSHLQEFKGNYYILYQNVSLLENMGSTVAEGYRSIGINLCDVDEETVTFAPATMNDEGVEQLENFDVFAVTPAETAVTTAGVQYYSSDERTYITSIDDGDWVEISQADFGDGVNSFAATVRGEGIIEIRLDSVDGNPVGNVQFSTDGEYATYVCDLDKTVSGVHDLYLVFGGSFVLDEWQFAYIVEEEPAE</sequence>
<dbReference type="AlphaFoldDB" id="A0A9D1EMI1"/>
<dbReference type="EMBL" id="DVIR01000011">
    <property type="protein sequence ID" value="HIS24065.1"/>
    <property type="molecule type" value="Genomic_DNA"/>
</dbReference>
<dbReference type="PROSITE" id="PS51175">
    <property type="entry name" value="CBM6"/>
    <property type="match status" value="1"/>
</dbReference>
<dbReference type="InterPro" id="IPR006710">
    <property type="entry name" value="Glyco_hydro_43"/>
</dbReference>
<dbReference type="PROSITE" id="PS51257">
    <property type="entry name" value="PROKAR_LIPOPROTEIN"/>
    <property type="match status" value="1"/>
</dbReference>
<dbReference type="GO" id="GO:0030246">
    <property type="term" value="F:carbohydrate binding"/>
    <property type="evidence" value="ECO:0007669"/>
    <property type="project" value="InterPro"/>
</dbReference>
<keyword evidence="5" id="KW-0119">Carbohydrate metabolism</keyword>
<keyword evidence="2" id="KW-0858">Xylan degradation</keyword>
<dbReference type="PANTHER" id="PTHR43772">
    <property type="entry name" value="ENDO-1,4-BETA-XYLANASE"/>
    <property type="match status" value="1"/>
</dbReference>
<dbReference type="GO" id="GO:0045493">
    <property type="term" value="P:xylan catabolic process"/>
    <property type="evidence" value="ECO:0007669"/>
    <property type="project" value="UniProtKB-KW"/>
</dbReference>
<proteinExistence type="inferred from homology"/>
<keyword evidence="6 8" id="KW-0326">Glycosidase</keyword>
<gene>
    <name evidence="11" type="ORF">IAD01_01520</name>
</gene>
<dbReference type="SUPFAM" id="SSF49785">
    <property type="entry name" value="Galactose-binding domain-like"/>
    <property type="match status" value="1"/>
</dbReference>
<evidence type="ECO:0000256" key="8">
    <source>
        <dbReference type="RuleBase" id="RU361187"/>
    </source>
</evidence>
<dbReference type="InterPro" id="IPR023296">
    <property type="entry name" value="Glyco_hydro_beta-prop_sf"/>
</dbReference>
<dbReference type="Pfam" id="PF03422">
    <property type="entry name" value="CBM_6"/>
    <property type="match status" value="1"/>
</dbReference>
<evidence type="ECO:0000256" key="5">
    <source>
        <dbReference type="ARBA" id="ARBA00023277"/>
    </source>
</evidence>
<dbReference type="SUPFAM" id="SSF75005">
    <property type="entry name" value="Arabinanase/levansucrase/invertase"/>
    <property type="match status" value="1"/>
</dbReference>
<evidence type="ECO:0000313" key="11">
    <source>
        <dbReference type="EMBL" id="HIS24065.1"/>
    </source>
</evidence>
<dbReference type="InterPro" id="IPR052176">
    <property type="entry name" value="Glycosyl_Hydrlase_43_Enz"/>
</dbReference>
<dbReference type="Gene3D" id="2.115.10.20">
    <property type="entry name" value="Glycosyl hydrolase domain, family 43"/>
    <property type="match status" value="1"/>
</dbReference>
<evidence type="ECO:0000313" key="12">
    <source>
        <dbReference type="Proteomes" id="UP000823982"/>
    </source>
</evidence>
<dbReference type="CDD" id="cd09003">
    <property type="entry name" value="GH43_XynD-like"/>
    <property type="match status" value="1"/>
</dbReference>
<evidence type="ECO:0000256" key="3">
    <source>
        <dbReference type="ARBA" id="ARBA00022729"/>
    </source>
</evidence>
<dbReference type="Pfam" id="PF04616">
    <property type="entry name" value="Glyco_hydro_43"/>
    <property type="match status" value="1"/>
</dbReference>
<feature type="signal peptide" evidence="9">
    <location>
        <begin position="1"/>
        <end position="23"/>
    </location>
</feature>
<keyword evidence="2" id="KW-0624">Polysaccharide degradation</keyword>
<dbReference type="Proteomes" id="UP000823982">
    <property type="component" value="Unassembled WGS sequence"/>
</dbReference>
<name>A0A9D1EMI1_9FIRM</name>
<evidence type="ECO:0000256" key="2">
    <source>
        <dbReference type="ARBA" id="ARBA00022651"/>
    </source>
</evidence>
<keyword evidence="3 9" id="KW-0732">Signal</keyword>
<dbReference type="InterPro" id="IPR006584">
    <property type="entry name" value="Cellulose-bd_IV"/>
</dbReference>
<dbReference type="CDD" id="cd04084">
    <property type="entry name" value="CBM6_xylanase-like"/>
    <property type="match status" value="1"/>
</dbReference>
<organism evidence="11 12">
    <name type="scientific">Candidatus Faeciplasma gallinarum</name>
    <dbReference type="NCBI Taxonomy" id="2840799"/>
    <lineage>
        <taxon>Bacteria</taxon>
        <taxon>Bacillati</taxon>
        <taxon>Bacillota</taxon>
        <taxon>Clostridia</taxon>
        <taxon>Eubacteriales</taxon>
        <taxon>Oscillospiraceae</taxon>
        <taxon>Oscillospiraceae incertae sedis</taxon>
        <taxon>Candidatus Faeciplasma</taxon>
    </lineage>
</organism>
<feature type="chain" id="PRO_5039630736" evidence="9">
    <location>
        <begin position="24"/>
        <end position="528"/>
    </location>
</feature>
<dbReference type="InterPro" id="IPR008979">
    <property type="entry name" value="Galactose-bd-like_sf"/>
</dbReference>
<reference evidence="11" key="2">
    <citation type="journal article" date="2021" name="PeerJ">
        <title>Extensive microbial diversity within the chicken gut microbiome revealed by metagenomics and culture.</title>
        <authorList>
            <person name="Gilroy R."/>
            <person name="Ravi A."/>
            <person name="Getino M."/>
            <person name="Pursley I."/>
            <person name="Horton D.L."/>
            <person name="Alikhan N.F."/>
            <person name="Baker D."/>
            <person name="Gharbi K."/>
            <person name="Hall N."/>
            <person name="Watson M."/>
            <person name="Adriaenssens E.M."/>
            <person name="Foster-Nyarko E."/>
            <person name="Jarju S."/>
            <person name="Secka A."/>
            <person name="Antonio M."/>
            <person name="Oren A."/>
            <person name="Chaudhuri R.R."/>
            <person name="La Ragione R."/>
            <person name="Hildebrand F."/>
            <person name="Pallen M.J."/>
        </authorList>
    </citation>
    <scope>NUCLEOTIDE SEQUENCE</scope>
    <source>
        <strain evidence="11">CHK157-1446</strain>
    </source>
</reference>
<evidence type="ECO:0000256" key="1">
    <source>
        <dbReference type="ARBA" id="ARBA00009865"/>
    </source>
</evidence>
<dbReference type="GO" id="GO:0004553">
    <property type="term" value="F:hydrolase activity, hydrolyzing O-glycosyl compounds"/>
    <property type="evidence" value="ECO:0007669"/>
    <property type="project" value="InterPro"/>
</dbReference>
<keyword evidence="4 8" id="KW-0378">Hydrolase</keyword>
<dbReference type="InterPro" id="IPR005084">
    <property type="entry name" value="CBM6"/>
</dbReference>
<protein>
    <submittedName>
        <fullName evidence="11">Family 43 glycosylhydrolase</fullName>
    </submittedName>
</protein>
<evidence type="ECO:0000256" key="4">
    <source>
        <dbReference type="ARBA" id="ARBA00022801"/>
    </source>
</evidence>
<dbReference type="SMART" id="SM00606">
    <property type="entry name" value="CBD_IV"/>
    <property type="match status" value="1"/>
</dbReference>
<feature type="site" description="Important for catalytic activity, responsible for pKa modulation of the active site Glu and correct orientation of both the proton donor and substrate" evidence="7">
    <location>
        <position position="203"/>
    </location>
</feature>
<feature type="domain" description="CBM6" evidence="10">
    <location>
        <begin position="406"/>
        <end position="519"/>
    </location>
</feature>
<evidence type="ECO:0000256" key="6">
    <source>
        <dbReference type="ARBA" id="ARBA00023295"/>
    </source>
</evidence>
<evidence type="ECO:0000259" key="10">
    <source>
        <dbReference type="PROSITE" id="PS51175"/>
    </source>
</evidence>
<evidence type="ECO:0000256" key="7">
    <source>
        <dbReference type="PIRSR" id="PIRSR606710-2"/>
    </source>
</evidence>